<dbReference type="InterPro" id="IPR002177">
    <property type="entry name" value="DPS_DNA-bd"/>
</dbReference>
<dbReference type="RefSeq" id="WP_042545229.1">
    <property type="nucleotide sequence ID" value="NZ_JXSQ01000031.1"/>
</dbReference>
<gene>
    <name evidence="4" type="ORF">SD72_14735</name>
</gene>
<dbReference type="AlphaFoldDB" id="A0A0D0IIT4"/>
<dbReference type="OrthoDB" id="9797687at2"/>
<dbReference type="PIRSF" id="PIRSF005900">
    <property type="entry name" value="Dps"/>
    <property type="match status" value="1"/>
</dbReference>
<evidence type="ECO:0000313" key="4">
    <source>
        <dbReference type="EMBL" id="KIP51544.1"/>
    </source>
</evidence>
<dbReference type="CDD" id="cd01043">
    <property type="entry name" value="DPS"/>
    <property type="match status" value="1"/>
</dbReference>
<organism evidence="4 5">
    <name type="scientific">Leucobacter komagatae</name>
    <dbReference type="NCBI Taxonomy" id="55969"/>
    <lineage>
        <taxon>Bacteria</taxon>
        <taxon>Bacillati</taxon>
        <taxon>Actinomycetota</taxon>
        <taxon>Actinomycetes</taxon>
        <taxon>Micrococcales</taxon>
        <taxon>Microbacteriaceae</taxon>
        <taxon>Leucobacter</taxon>
    </lineage>
</organism>
<evidence type="ECO:0000256" key="1">
    <source>
        <dbReference type="ARBA" id="ARBA00009497"/>
    </source>
</evidence>
<comment type="caution">
    <text evidence="4">The sequence shown here is derived from an EMBL/GenBank/DDBJ whole genome shotgun (WGS) entry which is preliminary data.</text>
</comment>
<dbReference type="GO" id="GO:0003677">
    <property type="term" value="F:DNA binding"/>
    <property type="evidence" value="ECO:0007669"/>
    <property type="project" value="UniProtKB-KW"/>
</dbReference>
<dbReference type="InterPro" id="IPR008331">
    <property type="entry name" value="Ferritin_DPS_dom"/>
</dbReference>
<evidence type="ECO:0000313" key="5">
    <source>
        <dbReference type="Proteomes" id="UP000032120"/>
    </source>
</evidence>
<dbReference type="Pfam" id="PF00210">
    <property type="entry name" value="Ferritin"/>
    <property type="match status" value="1"/>
</dbReference>
<dbReference type="Gene3D" id="1.20.1260.10">
    <property type="match status" value="1"/>
</dbReference>
<dbReference type="PANTHER" id="PTHR42932:SF2">
    <property type="entry name" value="DNA PROTECTION DURING STARVATION PROTEIN 1"/>
    <property type="match status" value="1"/>
</dbReference>
<proteinExistence type="inferred from homology"/>
<feature type="domain" description="Ferritin/DPS" evidence="3">
    <location>
        <begin position="25"/>
        <end position="160"/>
    </location>
</feature>
<dbReference type="Proteomes" id="UP000032120">
    <property type="component" value="Unassembled WGS sequence"/>
</dbReference>
<dbReference type="InterPro" id="IPR009078">
    <property type="entry name" value="Ferritin-like_SF"/>
</dbReference>
<dbReference type="PANTHER" id="PTHR42932">
    <property type="entry name" value="GENERAL STRESS PROTEIN 20U"/>
    <property type="match status" value="1"/>
</dbReference>
<reference evidence="4 5" key="1">
    <citation type="submission" date="2015-01" db="EMBL/GenBank/DDBJ databases">
        <title>Draft genome sequence of Leucobacter komagatae strain VKM ST2845.</title>
        <authorList>
            <person name="Karlyshev A.V."/>
            <person name="Kudryashova E.B."/>
        </authorList>
    </citation>
    <scope>NUCLEOTIDE SEQUENCE [LARGE SCALE GENOMIC DNA]</scope>
    <source>
        <strain evidence="4 5">VKM ST2845</strain>
    </source>
</reference>
<comment type="similarity">
    <text evidence="1 2">Belongs to the Dps family.</text>
</comment>
<dbReference type="SUPFAM" id="SSF47240">
    <property type="entry name" value="Ferritin-like"/>
    <property type="match status" value="1"/>
</dbReference>
<dbReference type="PRINTS" id="PR01346">
    <property type="entry name" value="HELNAPAPROT"/>
</dbReference>
<dbReference type="GO" id="GO:0008199">
    <property type="term" value="F:ferric iron binding"/>
    <property type="evidence" value="ECO:0007669"/>
    <property type="project" value="InterPro"/>
</dbReference>
<sequence>MTMQEARIPAAQGDMNRPSGVAQYLSPVVHDLVALHVNAKQAHWHVRGMNFVSIHEFLDVIVENAQNGADTVAERIVALGLPIDSRITTVAARASNPELSPGFQQAKVTVREMVAQLDATLETLYRAIEGLENVDPVSQDIAIAVAQQLDKDRWFLFSHFAEA</sequence>
<name>A0A0D0IIT4_9MICO</name>
<dbReference type="EMBL" id="JXSQ01000031">
    <property type="protein sequence ID" value="KIP51544.1"/>
    <property type="molecule type" value="Genomic_DNA"/>
</dbReference>
<dbReference type="InterPro" id="IPR012347">
    <property type="entry name" value="Ferritin-like"/>
</dbReference>
<evidence type="ECO:0000259" key="3">
    <source>
        <dbReference type="Pfam" id="PF00210"/>
    </source>
</evidence>
<accession>A0A0D0IIT4</accession>
<keyword evidence="5" id="KW-1185">Reference proteome</keyword>
<protein>
    <submittedName>
        <fullName evidence="4">DNA-binding protein</fullName>
    </submittedName>
</protein>
<keyword evidence="4" id="KW-0238">DNA-binding</keyword>
<evidence type="ECO:0000256" key="2">
    <source>
        <dbReference type="RuleBase" id="RU003875"/>
    </source>
</evidence>